<proteinExistence type="predicted"/>
<accession>A0A437KGY1</accession>
<evidence type="ECO:0000256" key="1">
    <source>
        <dbReference type="SAM" id="Phobius"/>
    </source>
</evidence>
<reference evidence="2 3" key="1">
    <citation type="submission" date="2019-01" db="EMBL/GenBank/DDBJ databases">
        <title>Bacillus sp. M5HDSG1-1, whole genome shotgun sequence.</title>
        <authorList>
            <person name="Tuo L."/>
        </authorList>
    </citation>
    <scope>NUCLEOTIDE SEQUENCE [LARGE SCALE GENOMIC DNA]</scope>
    <source>
        <strain evidence="2 3">M5HDSG1-1</strain>
    </source>
</reference>
<keyword evidence="3" id="KW-1185">Reference proteome</keyword>
<dbReference type="RefSeq" id="WP_127735827.1">
    <property type="nucleotide sequence ID" value="NZ_CP196002.1"/>
</dbReference>
<keyword evidence="1" id="KW-0812">Transmembrane</keyword>
<dbReference type="Proteomes" id="UP000288024">
    <property type="component" value="Unassembled WGS sequence"/>
</dbReference>
<dbReference type="EMBL" id="RZTZ01000001">
    <property type="protein sequence ID" value="RVT67536.1"/>
    <property type="molecule type" value="Genomic_DNA"/>
</dbReference>
<name>A0A437KGY1_9BACI</name>
<feature type="transmembrane region" description="Helical" evidence="1">
    <location>
        <begin position="94"/>
        <end position="112"/>
    </location>
</feature>
<dbReference type="Pfam" id="PF07098">
    <property type="entry name" value="DUF1360"/>
    <property type="match status" value="1"/>
</dbReference>
<dbReference type="AlphaFoldDB" id="A0A437KGY1"/>
<evidence type="ECO:0000313" key="3">
    <source>
        <dbReference type="Proteomes" id="UP000288024"/>
    </source>
</evidence>
<keyword evidence="1" id="KW-1133">Transmembrane helix</keyword>
<feature type="transmembrane region" description="Helical" evidence="1">
    <location>
        <begin position="68"/>
        <end position="88"/>
    </location>
</feature>
<organism evidence="2 3">
    <name type="scientific">Niallia taxi</name>
    <dbReference type="NCBI Taxonomy" id="2499688"/>
    <lineage>
        <taxon>Bacteria</taxon>
        <taxon>Bacillati</taxon>
        <taxon>Bacillota</taxon>
        <taxon>Bacilli</taxon>
        <taxon>Bacillales</taxon>
        <taxon>Bacillaceae</taxon>
        <taxon>Niallia</taxon>
    </lineage>
</organism>
<dbReference type="InterPro" id="IPR010773">
    <property type="entry name" value="Mycophage_PG1_Gp7"/>
</dbReference>
<gene>
    <name evidence="2" type="ORF">EM808_03390</name>
</gene>
<comment type="caution">
    <text evidence="2">The sequence shown here is derived from an EMBL/GenBank/DDBJ whole genome shotgun (WGS) entry which is preliminary data.</text>
</comment>
<sequence>MNIEWMELLLLVLATFRLTRLLVFDRITEFLRRIVLDEIIEKGEEGTDEIYYVPKSGKVRGFFGELISCYWCTGIWCAAFLVLLYYFLPAICSPLVLILAIAGAASIIEAFVQRVAYNH</sequence>
<keyword evidence="1" id="KW-0472">Membrane</keyword>
<evidence type="ECO:0000313" key="2">
    <source>
        <dbReference type="EMBL" id="RVT67536.1"/>
    </source>
</evidence>
<protein>
    <submittedName>
        <fullName evidence="2">DUF1360 domain-containing protein</fullName>
    </submittedName>
</protein>